<feature type="domain" description="Tryptophan synthase beta chain-like PALP" evidence="9">
    <location>
        <begin position="13"/>
        <end position="354"/>
    </location>
</feature>
<accession>H2J831</accession>
<evidence type="ECO:0000256" key="8">
    <source>
        <dbReference type="ARBA" id="ARBA00047931"/>
    </source>
</evidence>
<dbReference type="Proteomes" id="UP000007161">
    <property type="component" value="Chromosome"/>
</dbReference>
<reference evidence="10 11" key="1">
    <citation type="journal article" date="2012" name="J. Bacteriol.">
        <title>Complete Genome Sequence of the Thermophilic, Piezophilic, Heterotrophic Bacterium Marinitoga piezophila KA3.</title>
        <authorList>
            <person name="Lucas S."/>
            <person name="Han J."/>
            <person name="Lapidus A."/>
            <person name="Cheng J.F."/>
            <person name="Goodwin L.A."/>
            <person name="Pitluck S."/>
            <person name="Peters L."/>
            <person name="Mikhailova N."/>
            <person name="Teshima H."/>
            <person name="Detter J.C."/>
            <person name="Han C."/>
            <person name="Tapia R."/>
            <person name="Land M."/>
            <person name="Hauser L."/>
            <person name="Kyrpides N.C."/>
            <person name="Ivanova N."/>
            <person name="Pagani I."/>
            <person name="Vannier P."/>
            <person name="Oger P."/>
            <person name="Bartlett D.H."/>
            <person name="Noll K.M."/>
            <person name="Woyke T."/>
            <person name="Jebbar M."/>
        </authorList>
    </citation>
    <scope>NUCLEOTIDE SEQUENCE [LARGE SCALE GENOMIC DNA]</scope>
    <source>
        <strain evidence="11">DSM 14283 / JCM 11233 / KA3</strain>
    </source>
</reference>
<dbReference type="AlphaFoldDB" id="H2J831"/>
<dbReference type="Pfam" id="PF00291">
    <property type="entry name" value="PALP"/>
    <property type="match status" value="1"/>
</dbReference>
<name>H2J831_MARPK</name>
<dbReference type="OrthoDB" id="9808024at2"/>
<keyword evidence="6" id="KW-0663">Pyridoxal phosphate</keyword>
<dbReference type="GO" id="GO:0004124">
    <property type="term" value="F:cysteine synthase activity"/>
    <property type="evidence" value="ECO:0007669"/>
    <property type="project" value="UniProtKB-EC"/>
</dbReference>
<evidence type="ECO:0000256" key="5">
    <source>
        <dbReference type="ARBA" id="ARBA00022679"/>
    </source>
</evidence>
<keyword evidence="11" id="KW-1185">Reference proteome</keyword>
<evidence type="ECO:0000256" key="3">
    <source>
        <dbReference type="ARBA" id="ARBA00012681"/>
    </source>
</evidence>
<evidence type="ECO:0000256" key="1">
    <source>
        <dbReference type="ARBA" id="ARBA00001933"/>
    </source>
</evidence>
<dbReference type="PANTHER" id="PTHR10314">
    <property type="entry name" value="CYSTATHIONINE BETA-SYNTHASE"/>
    <property type="match status" value="1"/>
</dbReference>
<dbReference type="GO" id="GO:0006535">
    <property type="term" value="P:cysteine biosynthetic process from serine"/>
    <property type="evidence" value="ECO:0007669"/>
    <property type="project" value="InterPro"/>
</dbReference>
<dbReference type="Gene3D" id="3.40.50.1100">
    <property type="match status" value="3"/>
</dbReference>
<dbReference type="FunFam" id="3.40.50.1100:FF:000006">
    <property type="entry name" value="Cysteine synthase"/>
    <property type="match status" value="1"/>
</dbReference>
<dbReference type="InterPro" id="IPR036052">
    <property type="entry name" value="TrpB-like_PALP_sf"/>
</dbReference>
<dbReference type="HOGENOM" id="CLU_021018_1_0_0"/>
<gene>
    <name evidence="10" type="ordered locus">Marpi_1110</name>
</gene>
<comment type="catalytic activity">
    <reaction evidence="8">
        <text>O-acetyl-L-serine + hydrogen sulfide = L-cysteine + acetate</text>
        <dbReference type="Rhea" id="RHEA:14829"/>
        <dbReference type="ChEBI" id="CHEBI:29919"/>
        <dbReference type="ChEBI" id="CHEBI:30089"/>
        <dbReference type="ChEBI" id="CHEBI:35235"/>
        <dbReference type="ChEBI" id="CHEBI:58340"/>
        <dbReference type="EC" id="2.5.1.47"/>
    </reaction>
</comment>
<evidence type="ECO:0000259" key="9">
    <source>
        <dbReference type="Pfam" id="PF00291"/>
    </source>
</evidence>
<evidence type="ECO:0000256" key="6">
    <source>
        <dbReference type="ARBA" id="ARBA00022898"/>
    </source>
</evidence>
<reference evidence="11" key="2">
    <citation type="submission" date="2012-01" db="EMBL/GenBank/DDBJ databases">
        <title>Complete sequence of chromosome of Marinitoga piezophila KA3.</title>
        <authorList>
            <person name="Lucas S."/>
            <person name="Han J."/>
            <person name="Lapidus A."/>
            <person name="Cheng J.-F."/>
            <person name="Goodwin L."/>
            <person name="Pitluck S."/>
            <person name="Peters L."/>
            <person name="Mikhailova N."/>
            <person name="Teshima H."/>
            <person name="Detter J.C."/>
            <person name="Han C."/>
            <person name="Tapia R."/>
            <person name="Land M."/>
            <person name="Hauser L."/>
            <person name="Kyrpides N."/>
            <person name="Ivanova N."/>
            <person name="Pagani I."/>
            <person name="Jebbar M."/>
            <person name="Vannier P."/>
            <person name="Oger P."/>
            <person name="Cario A."/>
            <person name="Bartlett D."/>
            <person name="Noll K.M."/>
            <person name="Woyke T."/>
        </authorList>
    </citation>
    <scope>NUCLEOTIDE SEQUENCE [LARGE SCALE GENOMIC DNA]</scope>
    <source>
        <strain evidence="11">DSM 14283 / JCM 11233 / KA3</strain>
    </source>
</reference>
<dbReference type="InterPro" id="IPR001926">
    <property type="entry name" value="TrpB-like_PALP"/>
</dbReference>
<evidence type="ECO:0000256" key="2">
    <source>
        <dbReference type="ARBA" id="ARBA00007103"/>
    </source>
</evidence>
<evidence type="ECO:0000256" key="7">
    <source>
        <dbReference type="ARBA" id="ARBA00023192"/>
    </source>
</evidence>
<dbReference type="eggNOG" id="COG0031">
    <property type="taxonomic scope" value="Bacteria"/>
</dbReference>
<dbReference type="InterPro" id="IPR050214">
    <property type="entry name" value="Cys_Synth/Cystath_Beta-Synth"/>
</dbReference>
<sequence>MKKNKEIYNEILELMGETPVIRLKNIEEYFNVKNELYAKVEYFNPGGSIKDRVGAYMLQMAEKENLITTNTVIIEPTSGNTGIGLALYAVKKGNSVIFIMPQKISMEKELLLRAYGAYIIRVPGNVSPFSVMSQYKIAEIIRNIIWEKRKPLSKSEIEGIVSYIQILINQNNEKELKKIFEKAVDPNNYAFIPNQYFNKNNPKAHYRTTAPELWKQFNGELDYIFAGLGTGGTISGIGKYFKERKDIKLIGVDPEGSIYHHVKAGLTVEEALKHSHPYLVEGIGKNIIPKTINLDIIDDIVVINDQEAFSMARFLSKREGILVGGSSGAALFGMIKYLKENNIKNKKAVVIFPDSGRSYLTKFFNDEWMKDNNLEVNDEIILRKLFDECKI</sequence>
<proteinExistence type="inferred from homology"/>
<dbReference type="CDD" id="cd01561">
    <property type="entry name" value="CBS_like"/>
    <property type="match status" value="1"/>
</dbReference>
<evidence type="ECO:0000313" key="10">
    <source>
        <dbReference type="EMBL" id="AEX85522.1"/>
    </source>
</evidence>
<keyword evidence="5" id="KW-0808">Transferase</keyword>
<comment type="cofactor">
    <cofactor evidence="1">
        <name>pyridoxal 5'-phosphate</name>
        <dbReference type="ChEBI" id="CHEBI:597326"/>
    </cofactor>
</comment>
<dbReference type="STRING" id="443254.Marpi_1110"/>
<dbReference type="SUPFAM" id="SSF53686">
    <property type="entry name" value="Tryptophan synthase beta subunit-like PLP-dependent enzymes"/>
    <property type="match status" value="1"/>
</dbReference>
<evidence type="ECO:0000313" key="11">
    <source>
        <dbReference type="Proteomes" id="UP000007161"/>
    </source>
</evidence>
<evidence type="ECO:0000256" key="4">
    <source>
        <dbReference type="ARBA" id="ARBA00022605"/>
    </source>
</evidence>
<dbReference type="PROSITE" id="PS00901">
    <property type="entry name" value="CYS_SYNTHASE"/>
    <property type="match status" value="1"/>
</dbReference>
<protein>
    <recommendedName>
        <fullName evidence="3">cysteine synthase</fullName>
        <ecNumber evidence="3">2.5.1.47</ecNumber>
    </recommendedName>
</protein>
<keyword evidence="4" id="KW-0028">Amino-acid biosynthesis</keyword>
<comment type="similarity">
    <text evidence="2">Belongs to the cysteine synthase/cystathionine beta-synthase family.</text>
</comment>
<dbReference type="RefSeq" id="WP_014296594.1">
    <property type="nucleotide sequence ID" value="NC_016751.1"/>
</dbReference>
<keyword evidence="7" id="KW-0198">Cysteine biosynthesis</keyword>
<organism evidence="10 11">
    <name type="scientific">Marinitoga piezophila (strain DSM 14283 / JCM 11233 / KA3)</name>
    <dbReference type="NCBI Taxonomy" id="443254"/>
    <lineage>
        <taxon>Bacteria</taxon>
        <taxon>Thermotogati</taxon>
        <taxon>Thermotogota</taxon>
        <taxon>Thermotogae</taxon>
        <taxon>Petrotogales</taxon>
        <taxon>Petrotogaceae</taxon>
        <taxon>Marinitoga</taxon>
    </lineage>
</organism>
<dbReference type="KEGG" id="mpz:Marpi_1110"/>
<dbReference type="EMBL" id="CP003257">
    <property type="protein sequence ID" value="AEX85522.1"/>
    <property type="molecule type" value="Genomic_DNA"/>
</dbReference>
<dbReference type="EC" id="2.5.1.47" evidence="3"/>
<dbReference type="InterPro" id="IPR001216">
    <property type="entry name" value="P-phosphate_BS"/>
</dbReference>